<feature type="region of interest" description="Disordered" evidence="1">
    <location>
        <begin position="1"/>
        <end position="24"/>
    </location>
</feature>
<dbReference type="RefSeq" id="WP_301227630.1">
    <property type="nucleotide sequence ID" value="NZ_JAROCG010000001.1"/>
</dbReference>
<dbReference type="Proteomes" id="UP001174209">
    <property type="component" value="Unassembled WGS sequence"/>
</dbReference>
<reference evidence="3" key="1">
    <citation type="submission" date="2023-06" db="EMBL/GenBank/DDBJ databases">
        <title>MT1 and MT2 Draft Genomes of Novel Species.</title>
        <authorList>
            <person name="Venkateswaran K."/>
        </authorList>
    </citation>
    <scope>NUCLEOTIDE SEQUENCE</scope>
    <source>
        <strain evidence="3">IIF3SC-B10</strain>
    </source>
</reference>
<feature type="transmembrane region" description="Helical" evidence="2">
    <location>
        <begin position="95"/>
        <end position="115"/>
    </location>
</feature>
<feature type="transmembrane region" description="Helical" evidence="2">
    <location>
        <begin position="38"/>
        <end position="58"/>
    </location>
</feature>
<evidence type="ECO:0000256" key="2">
    <source>
        <dbReference type="SAM" id="Phobius"/>
    </source>
</evidence>
<evidence type="ECO:0008006" key="5">
    <source>
        <dbReference type="Google" id="ProtNLM"/>
    </source>
</evidence>
<proteinExistence type="predicted"/>
<keyword evidence="4" id="KW-1185">Reference proteome</keyword>
<organism evidence="3 4">
    <name type="scientific">Arthrobacter burdickii</name>
    <dbReference type="NCBI Taxonomy" id="3035920"/>
    <lineage>
        <taxon>Bacteria</taxon>
        <taxon>Bacillati</taxon>
        <taxon>Actinomycetota</taxon>
        <taxon>Actinomycetes</taxon>
        <taxon>Micrococcales</taxon>
        <taxon>Micrococcaceae</taxon>
        <taxon>Arthrobacter</taxon>
    </lineage>
</organism>
<gene>
    <name evidence="3" type="ORF">P5G52_11970</name>
</gene>
<comment type="caution">
    <text evidence="3">The sequence shown here is derived from an EMBL/GenBank/DDBJ whole genome shotgun (WGS) entry which is preliminary data.</text>
</comment>
<name>A0ABT8K3K7_9MICC</name>
<sequence length="161" mass="16474">MSTSGAAASNRKAEPTPGQGPDAGGEGRNQLLMIALRVLVGGGLIVSAVIHFLLAPGFQQAAPGGIGGGNLFRIQAVVAVLAAAYVLIRGSRAAYALAAVVALSALAAVVLYRYVQVPAIGPIPSMYEPVWYAKKTLTAVAEAIAGALAVVGYVLRHRRTR</sequence>
<accession>A0ABT8K3K7</accession>
<keyword evidence="2" id="KW-1133">Transmembrane helix</keyword>
<evidence type="ECO:0000313" key="4">
    <source>
        <dbReference type="Proteomes" id="UP001174209"/>
    </source>
</evidence>
<protein>
    <recommendedName>
        <fullName evidence="5">Integral membrane protein</fullName>
    </recommendedName>
</protein>
<feature type="transmembrane region" description="Helical" evidence="2">
    <location>
        <begin position="135"/>
        <end position="155"/>
    </location>
</feature>
<feature type="transmembrane region" description="Helical" evidence="2">
    <location>
        <begin position="70"/>
        <end position="88"/>
    </location>
</feature>
<evidence type="ECO:0000313" key="3">
    <source>
        <dbReference type="EMBL" id="MDN4611578.1"/>
    </source>
</evidence>
<evidence type="ECO:0000256" key="1">
    <source>
        <dbReference type="SAM" id="MobiDB-lite"/>
    </source>
</evidence>
<keyword evidence="2" id="KW-0812">Transmembrane</keyword>
<keyword evidence="2" id="KW-0472">Membrane</keyword>
<dbReference type="EMBL" id="JAROCG010000001">
    <property type="protein sequence ID" value="MDN4611578.1"/>
    <property type="molecule type" value="Genomic_DNA"/>
</dbReference>